<keyword evidence="2" id="KW-1185">Reference proteome</keyword>
<organism evidence="1 2">
    <name type="scientific">Austropuccinia psidii MF-1</name>
    <dbReference type="NCBI Taxonomy" id="1389203"/>
    <lineage>
        <taxon>Eukaryota</taxon>
        <taxon>Fungi</taxon>
        <taxon>Dikarya</taxon>
        <taxon>Basidiomycota</taxon>
        <taxon>Pucciniomycotina</taxon>
        <taxon>Pucciniomycetes</taxon>
        <taxon>Pucciniales</taxon>
        <taxon>Sphaerophragmiaceae</taxon>
        <taxon>Austropuccinia</taxon>
    </lineage>
</organism>
<evidence type="ECO:0000313" key="2">
    <source>
        <dbReference type="Proteomes" id="UP000765509"/>
    </source>
</evidence>
<name>A0A9Q3BC49_9BASI</name>
<reference evidence="1" key="1">
    <citation type="submission" date="2021-03" db="EMBL/GenBank/DDBJ databases">
        <title>Draft genome sequence of rust myrtle Austropuccinia psidii MF-1, a brazilian biotype.</title>
        <authorList>
            <person name="Quecine M.C."/>
            <person name="Pachon D.M.R."/>
            <person name="Bonatelli M.L."/>
            <person name="Correr F.H."/>
            <person name="Franceschini L.M."/>
            <person name="Leite T.F."/>
            <person name="Margarido G.R.A."/>
            <person name="Almeida C.A."/>
            <person name="Ferrarezi J.A."/>
            <person name="Labate C.A."/>
        </authorList>
    </citation>
    <scope>NUCLEOTIDE SEQUENCE</scope>
    <source>
        <strain evidence="1">MF-1</strain>
    </source>
</reference>
<comment type="caution">
    <text evidence="1">The sequence shown here is derived from an EMBL/GenBank/DDBJ whole genome shotgun (WGS) entry which is preliminary data.</text>
</comment>
<proteinExistence type="predicted"/>
<dbReference type="AlphaFoldDB" id="A0A9Q3BC49"/>
<evidence type="ECO:0000313" key="1">
    <source>
        <dbReference type="EMBL" id="MBW0462574.1"/>
    </source>
</evidence>
<sequence>MLQDFEQYGRVLIWKHSFSSSYSSSLCECRLAIIFLYRFGKSLATANLSRLARNFDRIYSLLCLNSVGHYKVLHWLLSDEMCSTHWYDMPNSTSSHSSLQHLGPSTQSQALPDIRGCNICDSPQEASDWEVQALSSFRLTPRASKHVQRWLPTPHLCDSEDEMVGWLLRSVVVQIVPLAKMMVYPSPASLV</sequence>
<dbReference type="EMBL" id="AVOT02000378">
    <property type="protein sequence ID" value="MBW0462574.1"/>
    <property type="molecule type" value="Genomic_DNA"/>
</dbReference>
<protein>
    <submittedName>
        <fullName evidence="1">Uncharacterized protein</fullName>
    </submittedName>
</protein>
<accession>A0A9Q3BC49</accession>
<gene>
    <name evidence="1" type="ORF">O181_002289</name>
</gene>
<dbReference type="Proteomes" id="UP000765509">
    <property type="component" value="Unassembled WGS sequence"/>
</dbReference>